<feature type="compositionally biased region" description="Polar residues" evidence="1">
    <location>
        <begin position="16"/>
        <end position="28"/>
    </location>
</feature>
<proteinExistence type="predicted"/>
<protein>
    <submittedName>
        <fullName evidence="2">Uncharacterized protein</fullName>
    </submittedName>
</protein>
<dbReference type="AlphaFoldDB" id="A0A7D5GND3"/>
<accession>A0A7D5GND3</accession>
<dbReference type="RefSeq" id="WP_179170818.1">
    <property type="nucleotide sequence ID" value="NZ_CP058529.1"/>
</dbReference>
<evidence type="ECO:0000313" key="2">
    <source>
        <dbReference type="EMBL" id="QLG29244.1"/>
    </source>
</evidence>
<reference evidence="2 3" key="1">
    <citation type="submission" date="2020-07" db="EMBL/GenBank/DDBJ databases">
        <title>Gai3-2, isolated from salt lake.</title>
        <authorList>
            <person name="Cui H."/>
            <person name="Shi X."/>
        </authorList>
    </citation>
    <scope>NUCLEOTIDE SEQUENCE [LARGE SCALE GENOMIC DNA]</scope>
    <source>
        <strain evidence="2 3">Gai3-2</strain>
    </source>
</reference>
<dbReference type="EMBL" id="CP058529">
    <property type="protein sequence ID" value="QLG29244.1"/>
    <property type="molecule type" value="Genomic_DNA"/>
</dbReference>
<name>A0A7D5GND3_9EURY</name>
<evidence type="ECO:0000313" key="3">
    <source>
        <dbReference type="Proteomes" id="UP000509750"/>
    </source>
</evidence>
<feature type="region of interest" description="Disordered" evidence="1">
    <location>
        <begin position="1"/>
        <end position="28"/>
    </location>
</feature>
<dbReference type="GeneID" id="56030698"/>
<dbReference type="Proteomes" id="UP000509750">
    <property type="component" value="Chromosome"/>
</dbReference>
<gene>
    <name evidence="2" type="ORF">HUG10_17655</name>
</gene>
<organism evidence="2 3">
    <name type="scientific">Halorarum halophilum</name>
    <dbReference type="NCBI Taxonomy" id="2743090"/>
    <lineage>
        <taxon>Archaea</taxon>
        <taxon>Methanobacteriati</taxon>
        <taxon>Methanobacteriota</taxon>
        <taxon>Stenosarchaea group</taxon>
        <taxon>Halobacteria</taxon>
        <taxon>Halobacteriales</taxon>
        <taxon>Haloferacaceae</taxon>
        <taxon>Halorarum</taxon>
    </lineage>
</organism>
<feature type="compositionally biased region" description="Basic and acidic residues" evidence="1">
    <location>
        <begin position="1"/>
        <end position="10"/>
    </location>
</feature>
<dbReference type="OrthoDB" id="233562at2157"/>
<keyword evidence="3" id="KW-1185">Reference proteome</keyword>
<sequence length="53" mass="5928">MPDDPEKQSSDEVDVNQIQQARTEGEAYQTSVTYMAETVETTFEGIEVETGQD</sequence>
<dbReference type="KEGG" id="halg:HUG10_17655"/>
<evidence type="ECO:0000256" key="1">
    <source>
        <dbReference type="SAM" id="MobiDB-lite"/>
    </source>
</evidence>